<dbReference type="Pfam" id="PF05163">
    <property type="entry name" value="DinB"/>
    <property type="match status" value="1"/>
</dbReference>
<sequence length="163" mass="19389">MKKLFVQYAAYNLWANQRITEAINNLTDDQINTPAKSSFADIHKTVLHLWAVENVWWQRLKLIEREVWVGEDFEGSIMELTNNLLQQSKQWKEWVDVATEAALQHEFIYKNSKKDQFKQPVYEMLVHLFNHQTYHRGQLVTLMRQTGETIIPNTDLIAFLRKK</sequence>
<evidence type="ECO:0000313" key="3">
    <source>
        <dbReference type="EMBL" id="MFC4263819.1"/>
    </source>
</evidence>
<evidence type="ECO:0000256" key="2">
    <source>
        <dbReference type="ARBA" id="ARBA00022723"/>
    </source>
</evidence>
<dbReference type="PANTHER" id="PTHR37302:SF3">
    <property type="entry name" value="DAMAGE-INDUCIBLE PROTEIN DINB"/>
    <property type="match status" value="1"/>
</dbReference>
<reference evidence="4" key="1">
    <citation type="journal article" date="2019" name="Int. J. Syst. Evol. Microbiol.">
        <title>The Global Catalogue of Microorganisms (GCM) 10K type strain sequencing project: providing services to taxonomists for standard genome sequencing and annotation.</title>
        <authorList>
            <consortium name="The Broad Institute Genomics Platform"/>
            <consortium name="The Broad Institute Genome Sequencing Center for Infectious Disease"/>
            <person name="Wu L."/>
            <person name="Ma J."/>
        </authorList>
    </citation>
    <scope>NUCLEOTIDE SEQUENCE [LARGE SCALE GENOMIC DNA]</scope>
    <source>
        <strain evidence="4">CECT 8289</strain>
    </source>
</reference>
<dbReference type="RefSeq" id="WP_379710873.1">
    <property type="nucleotide sequence ID" value="NZ_JBHSCZ010000004.1"/>
</dbReference>
<dbReference type="PANTHER" id="PTHR37302">
    <property type="entry name" value="SLR1116 PROTEIN"/>
    <property type="match status" value="1"/>
</dbReference>
<dbReference type="EMBL" id="JBHSCZ010000004">
    <property type="protein sequence ID" value="MFC4263819.1"/>
    <property type="molecule type" value="Genomic_DNA"/>
</dbReference>
<protein>
    <submittedName>
        <fullName evidence="3">DinB family protein</fullName>
    </submittedName>
</protein>
<dbReference type="InterPro" id="IPR034660">
    <property type="entry name" value="DinB/YfiT-like"/>
</dbReference>
<organism evidence="3 4">
    <name type="scientific">Ferruginibacter yonginensis</name>
    <dbReference type="NCBI Taxonomy" id="1310416"/>
    <lineage>
        <taxon>Bacteria</taxon>
        <taxon>Pseudomonadati</taxon>
        <taxon>Bacteroidota</taxon>
        <taxon>Chitinophagia</taxon>
        <taxon>Chitinophagales</taxon>
        <taxon>Chitinophagaceae</taxon>
        <taxon>Ferruginibacter</taxon>
    </lineage>
</organism>
<dbReference type="InterPro" id="IPR007837">
    <property type="entry name" value="DinB"/>
</dbReference>
<comment type="similarity">
    <text evidence="1">Belongs to the DinB family.</text>
</comment>
<dbReference type="Gene3D" id="1.20.120.450">
    <property type="entry name" value="dinb family like domain"/>
    <property type="match status" value="1"/>
</dbReference>
<name>A0ABV8QXW9_9BACT</name>
<dbReference type="Proteomes" id="UP001595907">
    <property type="component" value="Unassembled WGS sequence"/>
</dbReference>
<gene>
    <name evidence="3" type="ORF">ACFOWM_13060</name>
</gene>
<evidence type="ECO:0000256" key="1">
    <source>
        <dbReference type="ARBA" id="ARBA00008635"/>
    </source>
</evidence>
<keyword evidence="2" id="KW-0479">Metal-binding</keyword>
<comment type="caution">
    <text evidence="3">The sequence shown here is derived from an EMBL/GenBank/DDBJ whole genome shotgun (WGS) entry which is preliminary data.</text>
</comment>
<accession>A0ABV8QXW9</accession>
<proteinExistence type="inferred from homology"/>
<keyword evidence="4" id="KW-1185">Reference proteome</keyword>
<evidence type="ECO:0000313" key="4">
    <source>
        <dbReference type="Proteomes" id="UP001595907"/>
    </source>
</evidence>
<dbReference type="SUPFAM" id="SSF109854">
    <property type="entry name" value="DinB/YfiT-like putative metalloenzymes"/>
    <property type="match status" value="1"/>
</dbReference>